<reference evidence="2" key="2">
    <citation type="submission" date="2010-04" db="EMBL/GenBank/DDBJ databases">
        <authorList>
            <person name="Buell R."/>
            <person name="Hamilton J."/>
            <person name="Hostetler J."/>
        </authorList>
    </citation>
    <scope>NUCLEOTIDE SEQUENCE [LARGE SCALE GENOMIC DNA]</scope>
    <source>
        <strain evidence="2">DAOM:BR144</strain>
    </source>
</reference>
<protein>
    <submittedName>
        <fullName evidence="1">Uncharacterized protein</fullName>
    </submittedName>
</protein>
<sequence>YDGANVRTVFTGARFNGQIAANTDSYGRYNDAARRDLGAGFFHIAITNIMGKFKKSFIVDVTAGSEVWNQPVRSYDIATITPLTLKQGAKTYFGVNTYPFNSAAVSLAYVNTKFRWIVESEENGPLVETGKVDEYTQTRNYEYLLELDAQKNIIGGEWVGRSRTNHPDFLWFPTGRPAASTVTNVGLSYRNVLALLDASVRCVDLNPVPSS</sequence>
<dbReference type="AlphaFoldDB" id="K3XD81"/>
<organism evidence="1 2">
    <name type="scientific">Globisporangium ultimum (strain ATCC 200006 / CBS 805.95 / DAOM BR144)</name>
    <name type="common">Pythium ultimum</name>
    <dbReference type="NCBI Taxonomy" id="431595"/>
    <lineage>
        <taxon>Eukaryota</taxon>
        <taxon>Sar</taxon>
        <taxon>Stramenopiles</taxon>
        <taxon>Oomycota</taxon>
        <taxon>Peronosporomycetes</taxon>
        <taxon>Pythiales</taxon>
        <taxon>Pythiaceae</taxon>
        <taxon>Globisporangium</taxon>
    </lineage>
</organism>
<dbReference type="GO" id="GO:0016755">
    <property type="term" value="F:aminoacyltransferase activity"/>
    <property type="evidence" value="ECO:0007669"/>
    <property type="project" value="InterPro"/>
</dbReference>
<accession>K3XD81</accession>
<reference evidence="2" key="1">
    <citation type="journal article" date="2010" name="Genome Biol.">
        <title>Genome sequence of the necrotrophic plant pathogen Pythium ultimum reveals original pathogenicity mechanisms and effector repertoire.</title>
        <authorList>
            <person name="Levesque C.A."/>
            <person name="Brouwer H."/>
            <person name="Cano L."/>
            <person name="Hamilton J.P."/>
            <person name="Holt C."/>
            <person name="Huitema E."/>
            <person name="Raffaele S."/>
            <person name="Robideau G.P."/>
            <person name="Thines M."/>
            <person name="Win J."/>
            <person name="Zerillo M.M."/>
            <person name="Beakes G.W."/>
            <person name="Boore J.L."/>
            <person name="Busam D."/>
            <person name="Dumas B."/>
            <person name="Ferriera S."/>
            <person name="Fuerstenberg S.I."/>
            <person name="Gachon C.M."/>
            <person name="Gaulin E."/>
            <person name="Govers F."/>
            <person name="Grenville-Briggs L."/>
            <person name="Horner N."/>
            <person name="Hostetler J."/>
            <person name="Jiang R.H."/>
            <person name="Johnson J."/>
            <person name="Krajaejun T."/>
            <person name="Lin H."/>
            <person name="Meijer H.J."/>
            <person name="Moore B."/>
            <person name="Morris P."/>
            <person name="Phuntmart V."/>
            <person name="Puiu D."/>
            <person name="Shetty J."/>
            <person name="Stajich J.E."/>
            <person name="Tripathy S."/>
            <person name="Wawra S."/>
            <person name="van West P."/>
            <person name="Whitty B.R."/>
            <person name="Coutinho P.M."/>
            <person name="Henrissat B."/>
            <person name="Martin F."/>
            <person name="Thomas P.D."/>
            <person name="Tyler B.M."/>
            <person name="De Vries R.P."/>
            <person name="Kamoun S."/>
            <person name="Yandell M."/>
            <person name="Tisserat N."/>
            <person name="Buell C.R."/>
        </authorList>
    </citation>
    <scope>NUCLEOTIDE SEQUENCE</scope>
    <source>
        <strain evidence="2">DAOM:BR144</strain>
    </source>
</reference>
<evidence type="ECO:0000313" key="1">
    <source>
        <dbReference type="EnsemblProtists" id="PYU1_T015180"/>
    </source>
</evidence>
<reference evidence="1" key="3">
    <citation type="submission" date="2015-02" db="UniProtKB">
        <authorList>
            <consortium name="EnsemblProtists"/>
        </authorList>
    </citation>
    <scope>IDENTIFICATION</scope>
    <source>
        <strain evidence="1">DAOM BR144</strain>
    </source>
</reference>
<evidence type="ECO:0000313" key="2">
    <source>
        <dbReference type="Proteomes" id="UP000019132"/>
    </source>
</evidence>
<dbReference type="EnsemblProtists" id="PYU1_T015180">
    <property type="protein sequence ID" value="PYU1_T015180"/>
    <property type="gene ID" value="PYU1_G015149"/>
</dbReference>
<dbReference type="EMBL" id="ADOS01000038">
    <property type="status" value="NOT_ANNOTATED_CDS"/>
    <property type="molecule type" value="Genomic_DNA"/>
</dbReference>
<dbReference type="STRING" id="431595.K3XD81"/>
<dbReference type="InParanoid" id="K3XD81"/>
<dbReference type="OMA" id="GARFNGQ"/>
<name>K3XD81_GLOUD</name>
<dbReference type="HOGENOM" id="CLU_013767_0_0_1"/>
<dbReference type="Proteomes" id="UP000019132">
    <property type="component" value="Unassembled WGS sequence"/>
</dbReference>
<dbReference type="Pfam" id="PF16683">
    <property type="entry name" value="TGase_elicitor"/>
    <property type="match status" value="1"/>
</dbReference>
<keyword evidence="2" id="KW-1185">Reference proteome</keyword>
<dbReference type="VEuPathDB" id="FungiDB:PYU1_G015149"/>
<dbReference type="InterPro" id="IPR032048">
    <property type="entry name" value="TGase_elicitor"/>
</dbReference>
<proteinExistence type="predicted"/>